<name>A0A822ZNL3_NELNU</name>
<gene>
    <name evidence="1" type="ORF">HUJ06_003325</name>
</gene>
<comment type="caution">
    <text evidence="1">The sequence shown here is derived from an EMBL/GenBank/DDBJ whole genome shotgun (WGS) entry which is preliminary data.</text>
</comment>
<organism evidence="1 2">
    <name type="scientific">Nelumbo nucifera</name>
    <name type="common">Sacred lotus</name>
    <dbReference type="NCBI Taxonomy" id="4432"/>
    <lineage>
        <taxon>Eukaryota</taxon>
        <taxon>Viridiplantae</taxon>
        <taxon>Streptophyta</taxon>
        <taxon>Embryophyta</taxon>
        <taxon>Tracheophyta</taxon>
        <taxon>Spermatophyta</taxon>
        <taxon>Magnoliopsida</taxon>
        <taxon>Proteales</taxon>
        <taxon>Nelumbonaceae</taxon>
        <taxon>Nelumbo</taxon>
    </lineage>
</organism>
<sequence>MLAPSHHLDDPIKSLVLMVELAGPVQWLNHLWINGCFDFNDPSQLLNLRIPHYL</sequence>
<dbReference type="EMBL" id="DUZY01000007">
    <property type="protein sequence ID" value="DAD45095.1"/>
    <property type="molecule type" value="Genomic_DNA"/>
</dbReference>
<proteinExistence type="predicted"/>
<accession>A0A822ZNL3</accession>
<evidence type="ECO:0000313" key="1">
    <source>
        <dbReference type="EMBL" id="DAD45095.1"/>
    </source>
</evidence>
<keyword evidence="2" id="KW-1185">Reference proteome</keyword>
<evidence type="ECO:0000313" key="2">
    <source>
        <dbReference type="Proteomes" id="UP000607653"/>
    </source>
</evidence>
<reference evidence="1 2" key="1">
    <citation type="journal article" date="2020" name="Mol. Biol. Evol.">
        <title>Distinct Expression and Methylation Patterns for Genes with Different Fates following a Single Whole-Genome Duplication in Flowering Plants.</title>
        <authorList>
            <person name="Shi T."/>
            <person name="Rahmani R.S."/>
            <person name="Gugger P.F."/>
            <person name="Wang M."/>
            <person name="Li H."/>
            <person name="Zhang Y."/>
            <person name="Li Z."/>
            <person name="Wang Q."/>
            <person name="Van de Peer Y."/>
            <person name="Marchal K."/>
            <person name="Chen J."/>
        </authorList>
    </citation>
    <scope>NUCLEOTIDE SEQUENCE [LARGE SCALE GENOMIC DNA]</scope>
    <source>
        <tissue evidence="1">Leaf</tissue>
    </source>
</reference>
<protein>
    <submittedName>
        <fullName evidence="1">Uncharacterized protein</fullName>
    </submittedName>
</protein>
<dbReference type="Proteomes" id="UP000607653">
    <property type="component" value="Unassembled WGS sequence"/>
</dbReference>
<dbReference type="AlphaFoldDB" id="A0A822ZNL3"/>